<dbReference type="EMBL" id="JAACXV010014582">
    <property type="protein sequence ID" value="KAF7265892.1"/>
    <property type="molecule type" value="Genomic_DNA"/>
</dbReference>
<organism evidence="2 3">
    <name type="scientific">Rhynchophorus ferrugineus</name>
    <name type="common">Red palm weevil</name>
    <name type="synonym">Curculio ferrugineus</name>
    <dbReference type="NCBI Taxonomy" id="354439"/>
    <lineage>
        <taxon>Eukaryota</taxon>
        <taxon>Metazoa</taxon>
        <taxon>Ecdysozoa</taxon>
        <taxon>Arthropoda</taxon>
        <taxon>Hexapoda</taxon>
        <taxon>Insecta</taxon>
        <taxon>Pterygota</taxon>
        <taxon>Neoptera</taxon>
        <taxon>Endopterygota</taxon>
        <taxon>Coleoptera</taxon>
        <taxon>Polyphaga</taxon>
        <taxon>Cucujiformia</taxon>
        <taxon>Curculionidae</taxon>
        <taxon>Dryophthorinae</taxon>
        <taxon>Rhynchophorus</taxon>
    </lineage>
</organism>
<dbReference type="Proteomes" id="UP000625711">
    <property type="component" value="Unassembled WGS sequence"/>
</dbReference>
<sequence length="113" mass="13099">MSTKVKRNGEAHSPSAGRVWPFGQDQQAHVTDMDKPNHRVVKKNSHFSRQTIDTCVGLMMVEVTWCWLSVGNYSCYVMAYEGCQVDLVIRRSGDRWLRVVGEFFLVMYTCRFM</sequence>
<proteinExistence type="predicted"/>
<reference evidence="2" key="1">
    <citation type="submission" date="2020-08" db="EMBL/GenBank/DDBJ databases">
        <title>Genome sequencing and assembly of the red palm weevil Rhynchophorus ferrugineus.</title>
        <authorList>
            <person name="Dias G.B."/>
            <person name="Bergman C.M."/>
            <person name="Manee M."/>
        </authorList>
    </citation>
    <scope>NUCLEOTIDE SEQUENCE</scope>
    <source>
        <strain evidence="2">AA-2017</strain>
        <tissue evidence="2">Whole larva</tissue>
    </source>
</reference>
<gene>
    <name evidence="2" type="ORF">GWI33_020638</name>
</gene>
<feature type="region of interest" description="Disordered" evidence="1">
    <location>
        <begin position="1"/>
        <end position="23"/>
    </location>
</feature>
<dbReference type="AlphaFoldDB" id="A0A834HNZ4"/>
<protein>
    <submittedName>
        <fullName evidence="2">Uncharacterized protein</fullName>
    </submittedName>
</protein>
<evidence type="ECO:0000313" key="3">
    <source>
        <dbReference type="Proteomes" id="UP000625711"/>
    </source>
</evidence>
<evidence type="ECO:0000256" key="1">
    <source>
        <dbReference type="SAM" id="MobiDB-lite"/>
    </source>
</evidence>
<name>A0A834HNZ4_RHYFE</name>
<evidence type="ECO:0000313" key="2">
    <source>
        <dbReference type="EMBL" id="KAF7265892.1"/>
    </source>
</evidence>
<accession>A0A834HNZ4</accession>
<keyword evidence="3" id="KW-1185">Reference proteome</keyword>
<comment type="caution">
    <text evidence="2">The sequence shown here is derived from an EMBL/GenBank/DDBJ whole genome shotgun (WGS) entry which is preliminary data.</text>
</comment>